<name>C6TDS5_SOYBN</name>
<accession>C6TDS5</accession>
<evidence type="ECO:0000313" key="1">
    <source>
        <dbReference type="EMBL" id="ACU19977.1"/>
    </source>
</evidence>
<proteinExistence type="evidence at transcript level"/>
<protein>
    <submittedName>
        <fullName evidence="1">Uncharacterized protein</fullName>
    </submittedName>
</protein>
<organism evidence="1">
    <name type="scientific">Glycine max</name>
    <name type="common">Soybean</name>
    <name type="synonym">Glycine hispida</name>
    <dbReference type="NCBI Taxonomy" id="3847"/>
    <lineage>
        <taxon>Eukaryota</taxon>
        <taxon>Viridiplantae</taxon>
        <taxon>Streptophyta</taxon>
        <taxon>Embryophyta</taxon>
        <taxon>Tracheophyta</taxon>
        <taxon>Spermatophyta</taxon>
        <taxon>Magnoliopsida</taxon>
        <taxon>eudicotyledons</taxon>
        <taxon>Gunneridae</taxon>
        <taxon>Pentapetalae</taxon>
        <taxon>rosids</taxon>
        <taxon>fabids</taxon>
        <taxon>Fabales</taxon>
        <taxon>Fabaceae</taxon>
        <taxon>Papilionoideae</taxon>
        <taxon>50 kb inversion clade</taxon>
        <taxon>NPAAA clade</taxon>
        <taxon>indigoferoid/millettioid clade</taxon>
        <taxon>Phaseoleae</taxon>
        <taxon>Glycine</taxon>
        <taxon>Glycine subgen. Soja</taxon>
    </lineage>
</organism>
<dbReference type="EMBL" id="BT095740">
    <property type="protein sequence ID" value="ACU19977.1"/>
    <property type="molecule type" value="mRNA"/>
</dbReference>
<dbReference type="AlphaFoldDB" id="C6TDS5"/>
<sequence>MLEDLEEQIISILLKQDRLMHQSASVLLIAKIRGLRTMGKLHPPLLLNKFETRLHQKANCHSNKAYNHYFKGGEKQHHTNQYCRRDTHDNCSSSSPRYLVRSGCVGVFDPQQNERNELQNHSKAVQEIFCSYNFLKVQP</sequence>
<reference evidence="1" key="1">
    <citation type="submission" date="2009-08" db="EMBL/GenBank/DDBJ databases">
        <authorList>
            <person name="Cheung F."/>
            <person name="Xiao Y."/>
            <person name="Chan A."/>
            <person name="Moskal W."/>
            <person name="Town C.D."/>
        </authorList>
    </citation>
    <scope>NUCLEOTIDE SEQUENCE</scope>
</reference>